<evidence type="ECO:0000256" key="6">
    <source>
        <dbReference type="ARBA" id="ARBA00023180"/>
    </source>
</evidence>
<keyword evidence="11" id="KW-1185">Reference proteome</keyword>
<proteinExistence type="inferred from homology"/>
<dbReference type="Pfam" id="PF04083">
    <property type="entry name" value="Abhydro_lipase"/>
    <property type="match status" value="1"/>
</dbReference>
<dbReference type="AlphaFoldDB" id="A0A8J5VB63"/>
<evidence type="ECO:0000256" key="2">
    <source>
        <dbReference type="ARBA" id="ARBA00022729"/>
    </source>
</evidence>
<comment type="caution">
    <text evidence="10">The sequence shown here is derived from an EMBL/GenBank/DDBJ whole genome shotgun (WGS) entry which is preliminary data.</text>
</comment>
<keyword evidence="2 8" id="KW-0732">Signal</keyword>
<evidence type="ECO:0000256" key="8">
    <source>
        <dbReference type="SAM" id="SignalP"/>
    </source>
</evidence>
<dbReference type="GO" id="GO:0016787">
    <property type="term" value="F:hydrolase activity"/>
    <property type="evidence" value="ECO:0007669"/>
    <property type="project" value="UniProtKB-KW"/>
</dbReference>
<reference evidence="10" key="1">
    <citation type="submission" date="2020-03" db="EMBL/GenBank/DDBJ databases">
        <authorList>
            <person name="Chebbi M.A."/>
            <person name="Drezen J.M."/>
        </authorList>
    </citation>
    <scope>NUCLEOTIDE SEQUENCE</scope>
    <source>
        <tissue evidence="10">Whole body</tissue>
    </source>
</reference>
<evidence type="ECO:0000313" key="11">
    <source>
        <dbReference type="Proteomes" id="UP000729913"/>
    </source>
</evidence>
<keyword evidence="4 7" id="KW-0442">Lipid degradation</keyword>
<dbReference type="PIRSF" id="PIRSF000862">
    <property type="entry name" value="Steryl_ester_lip"/>
    <property type="match status" value="1"/>
</dbReference>
<dbReference type="Proteomes" id="UP000729913">
    <property type="component" value="Unassembled WGS sequence"/>
</dbReference>
<dbReference type="FunFam" id="3.40.50.1820:FF:000057">
    <property type="entry name" value="Lipase"/>
    <property type="match status" value="1"/>
</dbReference>
<evidence type="ECO:0000256" key="3">
    <source>
        <dbReference type="ARBA" id="ARBA00022801"/>
    </source>
</evidence>
<accession>A0A8J5VB63</accession>
<feature type="domain" description="Partial AB-hydrolase lipase" evidence="9">
    <location>
        <begin position="49"/>
        <end position="108"/>
    </location>
</feature>
<evidence type="ECO:0000259" key="9">
    <source>
        <dbReference type="Pfam" id="PF04083"/>
    </source>
</evidence>
<dbReference type="PANTHER" id="PTHR11005">
    <property type="entry name" value="LYSOSOMAL ACID LIPASE-RELATED"/>
    <property type="match status" value="1"/>
</dbReference>
<dbReference type="EMBL" id="JAAOIC020000023">
    <property type="protein sequence ID" value="KAG8040143.1"/>
    <property type="molecule type" value="Genomic_DNA"/>
</dbReference>
<dbReference type="InterPro" id="IPR025483">
    <property type="entry name" value="Lipase_euk"/>
</dbReference>
<evidence type="ECO:0000256" key="4">
    <source>
        <dbReference type="ARBA" id="ARBA00022963"/>
    </source>
</evidence>
<evidence type="ECO:0000256" key="1">
    <source>
        <dbReference type="ARBA" id="ARBA00010701"/>
    </source>
</evidence>
<organism evidence="10 11">
    <name type="scientific">Cotesia typhae</name>
    <dbReference type="NCBI Taxonomy" id="2053667"/>
    <lineage>
        <taxon>Eukaryota</taxon>
        <taxon>Metazoa</taxon>
        <taxon>Ecdysozoa</taxon>
        <taxon>Arthropoda</taxon>
        <taxon>Hexapoda</taxon>
        <taxon>Insecta</taxon>
        <taxon>Pterygota</taxon>
        <taxon>Neoptera</taxon>
        <taxon>Endopterygota</taxon>
        <taxon>Hymenoptera</taxon>
        <taxon>Apocrita</taxon>
        <taxon>Ichneumonoidea</taxon>
        <taxon>Braconidae</taxon>
        <taxon>Microgastrinae</taxon>
        <taxon>Cotesia</taxon>
    </lineage>
</organism>
<keyword evidence="6" id="KW-0325">Glycoprotein</keyword>
<sequence>MIFRFGIVCLALSLGTNAFTVRINYPQLTKFDVSKDIFGYSEDANLNARELIRKYGYRGETHKVITHDDYILEMHRITGPNSNPNPENKTAILLMHGLLSSSVDWIISGPQKALAYMLADEGYDVWLGNARGNRYSRSHKILSVLDKQFWQFSWNEIGVYDLPAMIDYILDNTGSQKIFYAAHSQGTTAFFVMCSTKPEYNDKIIAMSALAPVAYIGHMTSPFFQILARLAPMIETGMNLLGMYEFQPTEKFMKYLKTMICDPEAWSQPICENAIFLVAGFGSDQMNSTLLPAILGHIPAGSSTKQFFHYSQIIKSSNVKDVEILAEQLPNVHAKIKVPHPTFGHLDYIWGIHANELLYEKILDIMNFFSQK</sequence>
<dbReference type="InterPro" id="IPR006693">
    <property type="entry name" value="AB_hydrolase_lipase"/>
</dbReference>
<evidence type="ECO:0000256" key="7">
    <source>
        <dbReference type="PIRNR" id="PIRNR000862"/>
    </source>
</evidence>
<reference evidence="10" key="2">
    <citation type="submission" date="2021-04" db="EMBL/GenBank/DDBJ databases">
        <title>Genome-wide patterns of bracovirus chromosomal integration into multiple host tissues during parasitism.</title>
        <authorList>
            <person name="Chebbi M.A.C."/>
        </authorList>
    </citation>
    <scope>NUCLEOTIDE SEQUENCE</scope>
    <source>
        <tissue evidence="10">Whole body</tissue>
    </source>
</reference>
<feature type="signal peptide" evidence="8">
    <location>
        <begin position="1"/>
        <end position="18"/>
    </location>
</feature>
<comment type="similarity">
    <text evidence="1 7">Belongs to the AB hydrolase superfamily. Lipase family.</text>
</comment>
<evidence type="ECO:0000256" key="5">
    <source>
        <dbReference type="ARBA" id="ARBA00023098"/>
    </source>
</evidence>
<evidence type="ECO:0000313" key="10">
    <source>
        <dbReference type="EMBL" id="KAG8040143.1"/>
    </source>
</evidence>
<dbReference type="GO" id="GO:0016042">
    <property type="term" value="P:lipid catabolic process"/>
    <property type="evidence" value="ECO:0007669"/>
    <property type="project" value="UniProtKB-KW"/>
</dbReference>
<keyword evidence="3 7" id="KW-0378">Hydrolase</keyword>
<feature type="chain" id="PRO_5035168685" description="Lipase" evidence="8">
    <location>
        <begin position="19"/>
        <end position="372"/>
    </location>
</feature>
<gene>
    <name evidence="10" type="ORF">G9C98_000713</name>
</gene>
<protein>
    <recommendedName>
        <fullName evidence="7">Lipase</fullName>
    </recommendedName>
</protein>
<keyword evidence="5" id="KW-0443">Lipid metabolism</keyword>
<dbReference type="OrthoDB" id="9974421at2759"/>
<name>A0A8J5VB63_9HYME</name>